<comment type="caution">
    <text evidence="2">The sequence shown here is derived from an EMBL/GenBank/DDBJ whole genome shotgun (WGS) entry which is preliminary data.</text>
</comment>
<evidence type="ECO:0000313" key="2">
    <source>
        <dbReference type="EMBL" id="OMO52658.1"/>
    </source>
</evidence>
<keyword evidence="3" id="KW-1185">Reference proteome</keyword>
<feature type="region of interest" description="Disordered" evidence="1">
    <location>
        <begin position="1"/>
        <end position="33"/>
    </location>
</feature>
<protein>
    <submittedName>
        <fullName evidence="2">Uncharacterized protein</fullName>
    </submittedName>
</protein>
<dbReference type="Gramene" id="OMO52658">
    <property type="protein sequence ID" value="OMO52658"/>
    <property type="gene ID" value="CCACVL1_29143"/>
</dbReference>
<reference evidence="2 3" key="1">
    <citation type="submission" date="2013-09" db="EMBL/GenBank/DDBJ databases">
        <title>Corchorus capsularis genome sequencing.</title>
        <authorList>
            <person name="Alam M."/>
            <person name="Haque M.S."/>
            <person name="Islam M.S."/>
            <person name="Emdad E.M."/>
            <person name="Islam M.M."/>
            <person name="Ahmed B."/>
            <person name="Halim A."/>
            <person name="Hossen Q.M.M."/>
            <person name="Hossain M.Z."/>
            <person name="Ahmed R."/>
            <person name="Khan M.M."/>
            <person name="Islam R."/>
            <person name="Rashid M.M."/>
            <person name="Khan S.A."/>
            <person name="Rahman M.S."/>
            <person name="Alam M."/>
        </authorList>
    </citation>
    <scope>NUCLEOTIDE SEQUENCE [LARGE SCALE GENOMIC DNA]</scope>
    <source>
        <strain evidence="3">cv. CVL-1</strain>
        <tissue evidence="2">Whole seedling</tissue>
    </source>
</reference>
<accession>A0A1R3G3I7</accession>
<proteinExistence type="predicted"/>
<name>A0A1R3G3I7_COCAP</name>
<dbReference type="EMBL" id="AWWV01015470">
    <property type="protein sequence ID" value="OMO52658.1"/>
    <property type="molecule type" value="Genomic_DNA"/>
</dbReference>
<gene>
    <name evidence="2" type="ORF">CCACVL1_29143</name>
</gene>
<feature type="compositionally biased region" description="Low complexity" evidence="1">
    <location>
        <begin position="7"/>
        <end position="25"/>
    </location>
</feature>
<evidence type="ECO:0000256" key="1">
    <source>
        <dbReference type="SAM" id="MobiDB-lite"/>
    </source>
</evidence>
<sequence length="47" mass="5079">MTCKTRAALTHSTKTTKASASRASKQPTMSEGAWFALTSRKPATYTD</sequence>
<organism evidence="2 3">
    <name type="scientific">Corchorus capsularis</name>
    <name type="common">Jute</name>
    <dbReference type="NCBI Taxonomy" id="210143"/>
    <lineage>
        <taxon>Eukaryota</taxon>
        <taxon>Viridiplantae</taxon>
        <taxon>Streptophyta</taxon>
        <taxon>Embryophyta</taxon>
        <taxon>Tracheophyta</taxon>
        <taxon>Spermatophyta</taxon>
        <taxon>Magnoliopsida</taxon>
        <taxon>eudicotyledons</taxon>
        <taxon>Gunneridae</taxon>
        <taxon>Pentapetalae</taxon>
        <taxon>rosids</taxon>
        <taxon>malvids</taxon>
        <taxon>Malvales</taxon>
        <taxon>Malvaceae</taxon>
        <taxon>Grewioideae</taxon>
        <taxon>Apeibeae</taxon>
        <taxon>Corchorus</taxon>
    </lineage>
</organism>
<evidence type="ECO:0000313" key="3">
    <source>
        <dbReference type="Proteomes" id="UP000188268"/>
    </source>
</evidence>
<dbReference type="Proteomes" id="UP000188268">
    <property type="component" value="Unassembled WGS sequence"/>
</dbReference>
<dbReference type="AlphaFoldDB" id="A0A1R3G3I7"/>